<accession>A0A0F7SJN0</accession>
<organism evidence="2">
    <name type="scientific">Phaffia rhodozyma</name>
    <name type="common">Yeast</name>
    <name type="synonym">Xanthophyllomyces dendrorhous</name>
    <dbReference type="NCBI Taxonomy" id="264483"/>
    <lineage>
        <taxon>Eukaryota</taxon>
        <taxon>Fungi</taxon>
        <taxon>Dikarya</taxon>
        <taxon>Basidiomycota</taxon>
        <taxon>Agaricomycotina</taxon>
        <taxon>Tremellomycetes</taxon>
        <taxon>Cystofilobasidiales</taxon>
        <taxon>Mrakiaceae</taxon>
        <taxon>Phaffia</taxon>
    </lineage>
</organism>
<protein>
    <submittedName>
        <fullName evidence="2">Uncharacterized protein</fullName>
    </submittedName>
</protein>
<dbReference type="AlphaFoldDB" id="A0A0F7SJN0"/>
<evidence type="ECO:0000256" key="1">
    <source>
        <dbReference type="SAM" id="Phobius"/>
    </source>
</evidence>
<proteinExistence type="predicted"/>
<name>A0A0F7SJN0_PHARH</name>
<keyword evidence="1" id="KW-1133">Transmembrane helix</keyword>
<keyword evidence="1" id="KW-0472">Membrane</keyword>
<reference evidence="2" key="1">
    <citation type="submission" date="2014-08" db="EMBL/GenBank/DDBJ databases">
        <authorList>
            <person name="Sharma Rahul"/>
            <person name="Thines Marco"/>
        </authorList>
    </citation>
    <scope>NUCLEOTIDE SEQUENCE</scope>
</reference>
<keyword evidence="1" id="KW-0812">Transmembrane</keyword>
<sequence length="169" mass="18734">MSNNTYTPLPVSQEHLGDSLATSPVFSQNHAASSNPASYPPPPVHETPLAENLCSYKLSLPGAFTSDLDVICTRGSSKEDIVDQLSSISSNILSRTPLDRIIFQIPVGGQWSTVLDSSFDDAIVRGRPDRVRVSIALSRKEWWRTYGLLLASPFIFFFLIILWGFWMSS</sequence>
<dbReference type="EMBL" id="LN483124">
    <property type="protein sequence ID" value="CED82237.1"/>
    <property type="molecule type" value="Genomic_DNA"/>
</dbReference>
<feature type="transmembrane region" description="Helical" evidence="1">
    <location>
        <begin position="146"/>
        <end position="166"/>
    </location>
</feature>
<evidence type="ECO:0000313" key="2">
    <source>
        <dbReference type="EMBL" id="CED82237.1"/>
    </source>
</evidence>